<dbReference type="InterPro" id="IPR045569">
    <property type="entry name" value="Metalloprtase-TldD/E_C"/>
</dbReference>
<dbReference type="GO" id="GO:0006508">
    <property type="term" value="P:proteolysis"/>
    <property type="evidence" value="ECO:0007669"/>
    <property type="project" value="InterPro"/>
</dbReference>
<organism evidence="3 4">
    <name type="scientific">Niabella soli DSM 19437</name>
    <dbReference type="NCBI Taxonomy" id="929713"/>
    <lineage>
        <taxon>Bacteria</taxon>
        <taxon>Pseudomonadati</taxon>
        <taxon>Bacteroidota</taxon>
        <taxon>Chitinophagia</taxon>
        <taxon>Chitinophagales</taxon>
        <taxon>Chitinophagaceae</taxon>
        <taxon>Niabella</taxon>
    </lineage>
</organism>
<dbReference type="HOGENOM" id="CLU_034186_0_0_10"/>
<dbReference type="OrthoDB" id="1091538at2"/>
<evidence type="ECO:0000313" key="3">
    <source>
        <dbReference type="EMBL" id="AHF17218.1"/>
    </source>
</evidence>
<dbReference type="RefSeq" id="WP_008583425.1">
    <property type="nucleotide sequence ID" value="NZ_CP007035.1"/>
</dbReference>
<dbReference type="Pfam" id="PF19289">
    <property type="entry name" value="PmbA_TldD_3rd"/>
    <property type="match status" value="1"/>
</dbReference>
<protein>
    <recommendedName>
        <fullName evidence="2">Metalloprotease TldD/E C-terminal domain-containing protein</fullName>
    </recommendedName>
</protein>
<dbReference type="AlphaFoldDB" id="W0F5Y6"/>
<proteinExistence type="predicted"/>
<dbReference type="GO" id="GO:0008237">
    <property type="term" value="F:metallopeptidase activity"/>
    <property type="evidence" value="ECO:0007669"/>
    <property type="project" value="InterPro"/>
</dbReference>
<dbReference type="STRING" id="929713.NIASO_03925"/>
<gene>
    <name evidence="3" type="ORF">NIASO_03925</name>
</gene>
<dbReference type="EMBL" id="CP007035">
    <property type="protein sequence ID" value="AHF17218.1"/>
    <property type="molecule type" value="Genomic_DNA"/>
</dbReference>
<dbReference type="GO" id="GO:0005829">
    <property type="term" value="C:cytosol"/>
    <property type="evidence" value="ECO:0007669"/>
    <property type="project" value="TreeGrafter"/>
</dbReference>
<dbReference type="PANTHER" id="PTHR43421">
    <property type="entry name" value="METALLOPROTEASE PMBA"/>
    <property type="match status" value="1"/>
</dbReference>
<dbReference type="KEGG" id="nso:NIASO_03925"/>
<dbReference type="Proteomes" id="UP000003586">
    <property type="component" value="Chromosome"/>
</dbReference>
<dbReference type="InterPro" id="IPR047657">
    <property type="entry name" value="PmbA"/>
</dbReference>
<evidence type="ECO:0000256" key="1">
    <source>
        <dbReference type="SAM" id="SignalP"/>
    </source>
</evidence>
<name>W0F5Y6_9BACT</name>
<keyword evidence="1" id="KW-0732">Signal</keyword>
<accession>W0F5Y6</accession>
<evidence type="ECO:0000313" key="4">
    <source>
        <dbReference type="Proteomes" id="UP000003586"/>
    </source>
</evidence>
<feature type="chain" id="PRO_5004788367" description="Metalloprotease TldD/E C-terminal domain-containing protein" evidence="1">
    <location>
        <begin position="21"/>
        <end position="558"/>
    </location>
</feature>
<dbReference type="eggNOG" id="COG0312">
    <property type="taxonomic scope" value="Bacteria"/>
</dbReference>
<keyword evidence="4" id="KW-1185">Reference proteome</keyword>
<reference evidence="3 4" key="1">
    <citation type="submission" date="2013-12" db="EMBL/GenBank/DDBJ databases">
        <authorList>
            <consortium name="DOE Joint Genome Institute"/>
            <person name="Eisen J."/>
            <person name="Huntemann M."/>
            <person name="Han J."/>
            <person name="Chen A."/>
            <person name="Kyrpides N."/>
            <person name="Mavromatis K."/>
            <person name="Markowitz V."/>
            <person name="Palaniappan K."/>
            <person name="Ivanova N."/>
            <person name="Schaumberg A."/>
            <person name="Pati A."/>
            <person name="Liolios K."/>
            <person name="Nordberg H.P."/>
            <person name="Cantor M.N."/>
            <person name="Hua S.X."/>
            <person name="Woyke T."/>
        </authorList>
    </citation>
    <scope>NUCLEOTIDE SEQUENCE [LARGE SCALE GENOMIC DNA]</scope>
    <source>
        <strain evidence="4">DSM 19437</strain>
    </source>
</reference>
<dbReference type="InterPro" id="IPR036059">
    <property type="entry name" value="TldD/PmbA_sf"/>
</dbReference>
<sequence>MIKRILLSACFFSIISAPFAQELKDNFYVKVLSEELDRNIKKLQLPNLGKPFFISYKLRNTLSQTLRAERGHIVTPFSAVDQSRTASVKLLVGDYHRNFDYLFNNGSYIALPEEDNADEIRRLLWLETDRVYKNTAQQYNAAAAALKRVTVDQKELALDDFSKITPVIKDYGSIQKIPAATIDRWKPLLQQLSALFIPYPKITTSACYLTINNAEEYFVSSEGVINRKPVAQTVLTIAASMPATNGNTISELHTEYVTDIHQLPDYKNLEIQIKEIIQRMEAREKAPRFEGSYLGPVLFEGDALTDLVTSFFRYGLAVNRKSILYPDNSTTFYEDKLGQKLIASPLTLTALPHLKSYNGQPTTGSFFADYDGVTPPDSLVLIKNGILKSLLNGRTPTEKFPVSRGFASGERSYSAGVLQLTSDTAVIQEQMKKQLVKAAKEEGLPYAYIAKNVSLSYGQAAYLYRVDTATLKEEMLTGVKFTNLNMRSLRRFIMASQELQLKNNLLYSVICPQSIIIGEIELEAENNVVKAKPIIVSNPLLDIPGNNGKNKIKKAPRK</sequence>
<evidence type="ECO:0000259" key="2">
    <source>
        <dbReference type="Pfam" id="PF19289"/>
    </source>
</evidence>
<feature type="signal peptide" evidence="1">
    <location>
        <begin position="1"/>
        <end position="20"/>
    </location>
</feature>
<feature type="domain" description="Metalloprotease TldD/E C-terminal" evidence="2">
    <location>
        <begin position="296"/>
        <end position="426"/>
    </location>
</feature>
<dbReference type="PANTHER" id="PTHR43421:SF1">
    <property type="entry name" value="METALLOPROTEASE PMBA"/>
    <property type="match status" value="1"/>
</dbReference>
<dbReference type="SUPFAM" id="SSF111283">
    <property type="entry name" value="Putative modulator of DNA gyrase, PmbA/TldD"/>
    <property type="match status" value="1"/>
</dbReference>